<keyword evidence="3" id="KW-1185">Reference proteome</keyword>
<accession>A0A090AEZ2</accession>
<dbReference type="OrthoDB" id="9805828at2"/>
<evidence type="ECO:0008006" key="4">
    <source>
        <dbReference type="Google" id="ProtNLM"/>
    </source>
</evidence>
<dbReference type="KEGG" id="tig:THII_2321"/>
<dbReference type="AlphaFoldDB" id="A0A090AEZ2"/>
<reference evidence="2 3" key="1">
    <citation type="journal article" date="2014" name="ISME J.">
        <title>Ecophysiology of Thioploca ingrica as revealed by the complete genome sequence supplemented with proteomic evidence.</title>
        <authorList>
            <person name="Kojima H."/>
            <person name="Ogura Y."/>
            <person name="Yamamoto N."/>
            <person name="Togashi T."/>
            <person name="Mori H."/>
            <person name="Watanabe T."/>
            <person name="Nemoto F."/>
            <person name="Kurokawa K."/>
            <person name="Hayashi T."/>
            <person name="Fukui M."/>
        </authorList>
    </citation>
    <scope>NUCLEOTIDE SEQUENCE [LARGE SCALE GENOMIC DNA]</scope>
</reference>
<dbReference type="STRING" id="40754.THII_2321"/>
<evidence type="ECO:0000313" key="2">
    <source>
        <dbReference type="EMBL" id="BAP56618.1"/>
    </source>
</evidence>
<dbReference type="HOGENOM" id="CLU_1089636_0_0_6"/>
<dbReference type="Proteomes" id="UP000031623">
    <property type="component" value="Chromosome"/>
</dbReference>
<keyword evidence="1" id="KW-0732">Signal</keyword>
<feature type="signal peptide" evidence="1">
    <location>
        <begin position="1"/>
        <end position="24"/>
    </location>
</feature>
<dbReference type="EMBL" id="AP014633">
    <property type="protein sequence ID" value="BAP56618.1"/>
    <property type="molecule type" value="Genomic_DNA"/>
</dbReference>
<gene>
    <name evidence="2" type="ORF">THII_2321</name>
</gene>
<protein>
    <recommendedName>
        <fullName evidence="4">DUF1587 domain-containing protein</fullName>
    </recommendedName>
</protein>
<dbReference type="Gene3D" id="1.10.760.10">
    <property type="entry name" value="Cytochrome c-like domain"/>
    <property type="match status" value="1"/>
</dbReference>
<evidence type="ECO:0000313" key="3">
    <source>
        <dbReference type="Proteomes" id="UP000031623"/>
    </source>
</evidence>
<feature type="chain" id="PRO_5001852781" description="DUF1587 domain-containing protein" evidence="1">
    <location>
        <begin position="25"/>
        <end position="255"/>
    </location>
</feature>
<sequence>MNRVKKKLAGLASVLFLLSSTVGAQGVDETTGLIIADNVELVKTYCTVCHSAQKITQQNSSRLTWLGLIRWMQDTQGLTKFDTDTENKILDYLETNYGPKTANNYRRALLSPFLMPPNPYQTIATLQWKGLQEDYKPGDALSLELAVNFQETYSKGNFDLWIAVHLPGTPDSEFQFMIGTATQPVFNTEPQAFLVSLKATNNTYPLIKDFMVPPLPAGEYTFYALAVEAGTNPLQVSDHNRSNLITQRVYLNGVE</sequence>
<name>A0A090AEZ2_9GAMM</name>
<proteinExistence type="predicted"/>
<dbReference type="InterPro" id="IPR036909">
    <property type="entry name" value="Cyt_c-like_dom_sf"/>
</dbReference>
<dbReference type="SUPFAM" id="SSF46626">
    <property type="entry name" value="Cytochrome c"/>
    <property type="match status" value="1"/>
</dbReference>
<dbReference type="GO" id="GO:0009055">
    <property type="term" value="F:electron transfer activity"/>
    <property type="evidence" value="ECO:0007669"/>
    <property type="project" value="InterPro"/>
</dbReference>
<dbReference type="GO" id="GO:0020037">
    <property type="term" value="F:heme binding"/>
    <property type="evidence" value="ECO:0007669"/>
    <property type="project" value="InterPro"/>
</dbReference>
<organism evidence="2 3">
    <name type="scientific">Thioploca ingrica</name>
    <dbReference type="NCBI Taxonomy" id="40754"/>
    <lineage>
        <taxon>Bacteria</taxon>
        <taxon>Pseudomonadati</taxon>
        <taxon>Pseudomonadota</taxon>
        <taxon>Gammaproteobacteria</taxon>
        <taxon>Thiotrichales</taxon>
        <taxon>Thiotrichaceae</taxon>
        <taxon>Thioploca</taxon>
    </lineage>
</organism>
<evidence type="ECO:0000256" key="1">
    <source>
        <dbReference type="SAM" id="SignalP"/>
    </source>
</evidence>